<dbReference type="AlphaFoldDB" id="A0A5B6UKI8"/>
<proteinExistence type="predicted"/>
<dbReference type="PANTHER" id="PTHR11931">
    <property type="entry name" value="PHOSPHOGLYCERATE MUTASE"/>
    <property type="match status" value="1"/>
</dbReference>
<dbReference type="Proteomes" id="UP000325315">
    <property type="component" value="Unassembled WGS sequence"/>
</dbReference>
<dbReference type="GO" id="GO:0006096">
    <property type="term" value="P:glycolytic process"/>
    <property type="evidence" value="ECO:0007669"/>
    <property type="project" value="InterPro"/>
</dbReference>
<sequence>MVASHANSLRSIIMYLDKLATREVTSLELSTGIPLLYIYKEGEFLRRVSPVGSKEAGVYAYSKKMQLNRSLYFATCRVLLFTRRHWMRCFSNTCRKLHIYILEYFGGTMGRLHSYGEVSHFALPAAVPFVSSGQGCRRSKALSPLFNPICSVGPIASTICHLLWFGSSLAAYCFISRASSSSLFWLPVPSKSR</sequence>
<dbReference type="InterPro" id="IPR005952">
    <property type="entry name" value="Phosphogly_mut1"/>
</dbReference>
<organism evidence="1 2">
    <name type="scientific">Gossypium australe</name>
    <dbReference type="NCBI Taxonomy" id="47621"/>
    <lineage>
        <taxon>Eukaryota</taxon>
        <taxon>Viridiplantae</taxon>
        <taxon>Streptophyta</taxon>
        <taxon>Embryophyta</taxon>
        <taxon>Tracheophyta</taxon>
        <taxon>Spermatophyta</taxon>
        <taxon>Magnoliopsida</taxon>
        <taxon>eudicotyledons</taxon>
        <taxon>Gunneridae</taxon>
        <taxon>Pentapetalae</taxon>
        <taxon>rosids</taxon>
        <taxon>malvids</taxon>
        <taxon>Malvales</taxon>
        <taxon>Malvaceae</taxon>
        <taxon>Malvoideae</taxon>
        <taxon>Gossypium</taxon>
    </lineage>
</organism>
<name>A0A5B6UKI8_9ROSI</name>
<dbReference type="Gene3D" id="3.40.50.1240">
    <property type="entry name" value="Phosphoglycerate mutase-like"/>
    <property type="match status" value="1"/>
</dbReference>
<dbReference type="GO" id="GO:0016868">
    <property type="term" value="F:intramolecular phosphotransferase activity"/>
    <property type="evidence" value="ECO:0007669"/>
    <property type="project" value="InterPro"/>
</dbReference>
<reference evidence="1" key="1">
    <citation type="submission" date="2019-08" db="EMBL/GenBank/DDBJ databases">
        <authorList>
            <person name="Liu F."/>
        </authorList>
    </citation>
    <scope>NUCLEOTIDE SEQUENCE [LARGE SCALE GENOMIC DNA]</scope>
    <source>
        <strain evidence="1">PA1801</strain>
        <tissue evidence="1">Leaf</tissue>
    </source>
</reference>
<dbReference type="EMBL" id="SMMG02000011">
    <property type="protein sequence ID" value="KAA3457356.1"/>
    <property type="molecule type" value="Genomic_DNA"/>
</dbReference>
<keyword evidence="2" id="KW-1185">Reference proteome</keyword>
<evidence type="ECO:0000313" key="2">
    <source>
        <dbReference type="Proteomes" id="UP000325315"/>
    </source>
</evidence>
<protein>
    <submittedName>
        <fullName evidence="1">Phosphoglycerate mutase</fullName>
    </submittedName>
</protein>
<evidence type="ECO:0000313" key="1">
    <source>
        <dbReference type="EMBL" id="KAA3457356.1"/>
    </source>
</evidence>
<comment type="caution">
    <text evidence="1">The sequence shown here is derived from an EMBL/GenBank/DDBJ whole genome shotgun (WGS) entry which is preliminary data.</text>
</comment>
<dbReference type="OrthoDB" id="354304at2759"/>
<dbReference type="InterPro" id="IPR029033">
    <property type="entry name" value="His_PPase_superfam"/>
</dbReference>
<gene>
    <name evidence="1" type="primary">gpmA</name>
    <name evidence="1" type="ORF">EPI10_004041</name>
</gene>
<accession>A0A5B6UKI8</accession>